<comment type="caution">
    <text evidence="1">The sequence shown here is derived from an EMBL/GenBank/DDBJ whole genome shotgun (WGS) entry which is preliminary data.</text>
</comment>
<keyword evidence="2" id="KW-1185">Reference proteome</keyword>
<sequence length="1021" mass="116207">MGYPPEERLPMLEAIWEQVPVGISIYSAVNGRLMDANPALLSMLGYSSEELKLCRAVDLLAPADQGMFTPERLNALQNSAPFPQEDWGELQFIHKNGQPVWIQVRALSALVKEKAVLFMMRDVTLEREKRKNNQNNEALAQLMTNSKHDMISFTTPDGILTYISPSCKELLGYGQEEMIGRSRFEFYHPDEFKDVTPEEFYAGGDVKQRRLRHKQGNYLWFEISFQYMFDERGNVELMLGMGRDITGRKNVEHILAEAQRIAHIGSWDWHIAEGKLYFSEEARRIFGYAVERVEDETLEHLYSVLHPEDRERLRDCMRETAETGVPREITYRIFLPAHEMRVIHVQWEMTWQDDGKPHRCIGYAQDITGKVEMERMLRESEQRYRSLFEYNPFCVFQMDLTGRMLTANPHVESLTGWSVSDIQDHSFLKIIHPREINRIKKQFIRVREGNACTTECAILHKNGSWIDLSLTLLPIIVDDKVAGVYGIANDITEQKRYVEQIEKLNDERTLLLNAVSEGIAGLDANGNMTFINPAGAKIFGFDHGEEKEALRQISLLNVHGPDGSVFPEGHTPIDRALRDGIPRRNQEGIFWRRDGTSFFASYQVSPLDREHARGVVVVFRDLTEEQEIIRAKESAERADQAKSEFLAIMSHELRTPMNGIIGMAELLAEMSLQQEQRELVDVIVGSGHSLLKIVNEILDFSKMEAGKLDIHTGPMSVSMILSDVADLFQQRGESKNLTISTEVDPAIPELLAGDEGRLRQILINLVGNAVKFTDSGFVSISVELMHTDQDKAFLEFRVRDTGIGIPLDRQHQLFHSFSQLHPSINRKYGGTGLGLAISKKLVELMGGYIGVESDEGKGSVFHFTLPLDFLEGPAAGPEPKPERREPAVPVEGLYGPMRILVAEDNEANRMLLKIILGRLGYYPDWAEDGMEALQRIRQSPYDIVLLDIQMPRMDGLEVVSLIKREMLPWSLPTFIAITAFARREDRAICLEAGMDDYICKPVRRMDIEAILAKWAHVIKSH</sequence>
<dbReference type="EMBL" id="JBJURJ010000016">
    <property type="protein sequence ID" value="MFM9331001.1"/>
    <property type="molecule type" value="Genomic_DNA"/>
</dbReference>
<accession>A0ACC7P3W3</accession>
<evidence type="ECO:0000313" key="1">
    <source>
        <dbReference type="EMBL" id="MFM9331001.1"/>
    </source>
</evidence>
<protein>
    <submittedName>
        <fullName evidence="1">PAS domain S-box protein</fullName>
    </submittedName>
</protein>
<evidence type="ECO:0000313" key="2">
    <source>
        <dbReference type="Proteomes" id="UP001631969"/>
    </source>
</evidence>
<organism evidence="1 2">
    <name type="scientific">Paenibacillus mesotrionivorans</name>
    <dbReference type="NCBI Taxonomy" id="3160968"/>
    <lineage>
        <taxon>Bacteria</taxon>
        <taxon>Bacillati</taxon>
        <taxon>Bacillota</taxon>
        <taxon>Bacilli</taxon>
        <taxon>Bacillales</taxon>
        <taxon>Paenibacillaceae</taxon>
        <taxon>Paenibacillus</taxon>
    </lineage>
</organism>
<name>A0ACC7P3W3_9BACL</name>
<dbReference type="Proteomes" id="UP001631969">
    <property type="component" value="Unassembled WGS sequence"/>
</dbReference>
<proteinExistence type="predicted"/>
<reference evidence="1" key="1">
    <citation type="submission" date="2024-12" db="EMBL/GenBank/DDBJ databases">
        <authorList>
            <person name="Wu N."/>
        </authorList>
    </citation>
    <scope>NUCLEOTIDE SEQUENCE</scope>
    <source>
        <strain evidence="1">P15</strain>
    </source>
</reference>
<gene>
    <name evidence="1" type="ORF">ACI1P1_22165</name>
</gene>